<gene>
    <name evidence="2" type="ORF">J2S47_006259</name>
</gene>
<protein>
    <recommendedName>
        <fullName evidence="4">Secreted proline-rich protein</fullName>
    </recommendedName>
</protein>
<evidence type="ECO:0000256" key="1">
    <source>
        <dbReference type="SAM" id="Phobius"/>
    </source>
</evidence>
<dbReference type="RefSeq" id="WP_264201207.1">
    <property type="nucleotide sequence ID" value="NZ_BMSL01000009.1"/>
</dbReference>
<reference evidence="2 3" key="1">
    <citation type="submission" date="2023-07" db="EMBL/GenBank/DDBJ databases">
        <title>Sequencing the genomes of 1000 actinobacteria strains.</title>
        <authorList>
            <person name="Klenk H.-P."/>
        </authorList>
    </citation>
    <scope>NUCLEOTIDE SEQUENCE [LARGE SCALE GENOMIC DNA]</scope>
    <source>
        <strain evidence="2 3">DSM 40229</strain>
    </source>
</reference>
<dbReference type="EMBL" id="JAURUD010000001">
    <property type="protein sequence ID" value="MDP9685757.1"/>
    <property type="molecule type" value="Genomic_DNA"/>
</dbReference>
<accession>A0ABT9LQE7</accession>
<keyword evidence="1" id="KW-0812">Transmembrane</keyword>
<organism evidence="2 3">
    <name type="scientific">Streptomyces griseoviridis</name>
    <dbReference type="NCBI Taxonomy" id="45398"/>
    <lineage>
        <taxon>Bacteria</taxon>
        <taxon>Bacillati</taxon>
        <taxon>Actinomycetota</taxon>
        <taxon>Actinomycetes</taxon>
        <taxon>Kitasatosporales</taxon>
        <taxon>Streptomycetaceae</taxon>
        <taxon>Streptomyces</taxon>
    </lineage>
</organism>
<proteinExistence type="predicted"/>
<comment type="caution">
    <text evidence="2">The sequence shown here is derived from an EMBL/GenBank/DDBJ whole genome shotgun (WGS) entry which is preliminary data.</text>
</comment>
<evidence type="ECO:0000313" key="2">
    <source>
        <dbReference type="EMBL" id="MDP9685757.1"/>
    </source>
</evidence>
<evidence type="ECO:0000313" key="3">
    <source>
        <dbReference type="Proteomes" id="UP001231675"/>
    </source>
</evidence>
<sequence length="43" mass="4789">MRYPRHRAAAPRPRTPRGAMSPLVFVLLITLPALVAVVALRPR</sequence>
<feature type="transmembrane region" description="Helical" evidence="1">
    <location>
        <begin position="21"/>
        <end position="40"/>
    </location>
</feature>
<dbReference type="Proteomes" id="UP001231675">
    <property type="component" value="Unassembled WGS sequence"/>
</dbReference>
<evidence type="ECO:0008006" key="4">
    <source>
        <dbReference type="Google" id="ProtNLM"/>
    </source>
</evidence>
<keyword evidence="3" id="KW-1185">Reference proteome</keyword>
<dbReference type="GeneID" id="91555242"/>
<keyword evidence="1" id="KW-0472">Membrane</keyword>
<name>A0ABT9LQE7_STRGD</name>
<keyword evidence="1" id="KW-1133">Transmembrane helix</keyword>